<gene>
    <name evidence="3" type="ordered locus">SELR_23670</name>
</gene>
<dbReference type="Gene3D" id="3.40.50.11190">
    <property type="match status" value="1"/>
</dbReference>
<dbReference type="RefSeq" id="WP_014425497.1">
    <property type="nucleotide sequence ID" value="NC_017068.1"/>
</dbReference>
<name>I0GTI8_SELRL</name>
<feature type="binding site" evidence="2">
    <location>
        <position position="153"/>
    </location>
    <ligand>
        <name>substrate</name>
    </ligand>
</feature>
<dbReference type="InterPro" id="IPR015424">
    <property type="entry name" value="PyrdxlP-dep_Trfase"/>
</dbReference>
<dbReference type="EMBL" id="AP012292">
    <property type="protein sequence ID" value="BAL84075.1"/>
    <property type="molecule type" value="Genomic_DNA"/>
</dbReference>
<evidence type="ECO:0000256" key="2">
    <source>
        <dbReference type="PIRSR" id="PIRSR620023-2"/>
    </source>
</evidence>
<sequence>MVVIRADGNGKIGMGHYMRCFAIAHELRRRGEEVCFLLAPDADAGAVREQGYPLHQLEKIAEPLGWDATEAAEWLKGQEQATVFIDTYRIDSKAMALLSDAAHNACYMDDLYAFDYPIANIINYNLEAGKESYQGLLTSKTELYIGPAYYPVREEILHAKVKHLRLKARRILITTGATDPLHIELALLKRIVQDKQLLALELIVQCGLYYEKDYLEELQEFSAQYDCIRLQGWTKDMGALYASCDICIAPGSSSMSEAMTVGIPCISFAFVDNHLNQCHIMDEKGLAPYAGDFRKESEKVCQRIEHFLLYFLDIENRNFARAQFAGVFDGKGAARIAKILAAPQRKARHSASKECRRIIGIRASAILYNFILSNHIQGTVLMPANICECVPAIYKKAGMDFLFCDIEFGTWVPDEDEILSFLVSRPDIKVLHYNRTYGEMGDHSEFFQEVRKRFPSVIIVDDRCLALPDWRGEDCQADLTIYSTGNTKPVCVGKGAFAFLKKTWKYERYHLEGDTEAADVAFDASIKRCHAEHKSAEWDILLDNWTDPAQMPGEDYEQEVLTELAHIVTHKAAINKIYKKLPNALPDGMHDWRYNVLVRNQDECMKKLFQAGLFASKHYLGLGNGYFSEKSIPNCDWLARHIINLFNDNKYTVNMARRTVDCIMF</sequence>
<dbReference type="PANTHER" id="PTHR21015">
    <property type="entry name" value="UDP-N-ACETYLGLUCOSAMINE--N-ACETYLMURAMYL-(PENTAPEPTIDE) PYROPHOSPHORYL-UNDECAPRENOL N-ACETYLGLUCOSAMINE TRANSFERASE 1"/>
    <property type="match status" value="1"/>
</dbReference>
<dbReference type="InterPro" id="IPR015421">
    <property type="entry name" value="PyrdxlP-dep_Trfase_major"/>
</dbReference>
<dbReference type="OrthoDB" id="9805604at2"/>
<proteinExistence type="predicted"/>
<feature type="active site" description="Proton acceptor" evidence="1">
    <location>
        <position position="16"/>
    </location>
</feature>
<accession>I0GTI8</accession>
<protein>
    <recommendedName>
        <fullName evidence="5">UDP-2,4-diacetamido-2,4,6-trideoxy-beta-L-altropyranose hydrolase</fullName>
    </recommendedName>
</protein>
<dbReference type="AlphaFoldDB" id="I0GTI8"/>
<dbReference type="Proteomes" id="UP000007887">
    <property type="component" value="Chromosome"/>
</dbReference>
<evidence type="ECO:0000313" key="4">
    <source>
        <dbReference type="Proteomes" id="UP000007887"/>
    </source>
</evidence>
<dbReference type="KEGG" id="sri:SELR_23670"/>
<evidence type="ECO:0008006" key="5">
    <source>
        <dbReference type="Google" id="ProtNLM"/>
    </source>
</evidence>
<dbReference type="PATRIC" id="fig|927704.6.peg.2450"/>
<organism evidence="3 4">
    <name type="scientific">Selenomonas ruminantium subsp. lactilytica (strain NBRC 103574 / TAM6421)</name>
    <dbReference type="NCBI Taxonomy" id="927704"/>
    <lineage>
        <taxon>Bacteria</taxon>
        <taxon>Bacillati</taxon>
        <taxon>Bacillota</taxon>
        <taxon>Negativicutes</taxon>
        <taxon>Selenomonadales</taxon>
        <taxon>Selenomonadaceae</taxon>
        <taxon>Selenomonas</taxon>
    </lineage>
</organism>
<dbReference type="InterPro" id="IPR020023">
    <property type="entry name" value="PseG"/>
</dbReference>
<reference evidence="3 4" key="1">
    <citation type="submission" date="2011-10" db="EMBL/GenBank/DDBJ databases">
        <title>Whole genome sequence of Selenomonas ruminantium subsp. lactilytica TAM6421.</title>
        <authorList>
            <person name="Oguchi A."/>
            <person name="Ankai A."/>
            <person name="Kaneko J."/>
            <person name="Yamada-Narita S."/>
            <person name="Fukui S."/>
            <person name="Takahashi M."/>
            <person name="Onodera T."/>
            <person name="Kojima S."/>
            <person name="Fushimi T."/>
            <person name="Abe N."/>
            <person name="Kamio Y."/>
            <person name="Yamazaki S."/>
            <person name="Fujita N."/>
        </authorList>
    </citation>
    <scope>NUCLEOTIDE SEQUENCE [LARGE SCALE GENOMIC DNA]</scope>
    <source>
        <strain evidence="4">NBRC 103574 / TAM6421</strain>
    </source>
</reference>
<dbReference type="eggNOG" id="COG0399">
    <property type="taxonomic scope" value="Bacteria"/>
</dbReference>
<dbReference type="GO" id="GO:0016757">
    <property type="term" value="F:glycosyltransferase activity"/>
    <property type="evidence" value="ECO:0007669"/>
    <property type="project" value="TreeGrafter"/>
</dbReference>
<dbReference type="SUPFAM" id="SSF53383">
    <property type="entry name" value="PLP-dependent transferases"/>
    <property type="match status" value="1"/>
</dbReference>
<evidence type="ECO:0000256" key="1">
    <source>
        <dbReference type="PIRSR" id="PIRSR620023-1"/>
    </source>
</evidence>
<dbReference type="HOGENOM" id="CLU_412713_0_0_9"/>
<dbReference type="PANTHER" id="PTHR21015:SF22">
    <property type="entry name" value="GLYCOSYLTRANSFERASE"/>
    <property type="match status" value="1"/>
</dbReference>
<evidence type="ECO:0000313" key="3">
    <source>
        <dbReference type="EMBL" id="BAL84075.1"/>
    </source>
</evidence>
<dbReference type="Gene3D" id="3.40.50.2000">
    <property type="entry name" value="Glycogen Phosphorylase B"/>
    <property type="match status" value="1"/>
</dbReference>
<feature type="binding site" evidence="2">
    <location>
        <begin position="252"/>
        <end position="253"/>
    </location>
    <ligand>
        <name>substrate</name>
    </ligand>
</feature>
<dbReference type="Gene3D" id="3.40.640.10">
    <property type="entry name" value="Type I PLP-dependent aspartate aminotransferase-like (Major domain)"/>
    <property type="match status" value="1"/>
</dbReference>
<dbReference type="SUPFAM" id="SSF53756">
    <property type="entry name" value="UDP-Glycosyltransferase/glycogen phosphorylase"/>
    <property type="match status" value="1"/>
</dbReference>
<dbReference type="NCBIfam" id="TIGR03590">
    <property type="entry name" value="PseG"/>
    <property type="match status" value="1"/>
</dbReference>
<feature type="binding site" evidence="2">
    <location>
        <position position="257"/>
    </location>
    <ligand>
        <name>substrate</name>
    </ligand>
</feature>
<dbReference type="eggNOG" id="COG3980">
    <property type="taxonomic scope" value="Bacteria"/>
</dbReference>